<keyword evidence="2 9" id="KW-0949">S-adenosyl-L-methionine</keyword>
<feature type="binding site" evidence="9">
    <location>
        <position position="51"/>
    </location>
    <ligand>
        <name>[4Fe-4S] cluster</name>
        <dbReference type="ChEBI" id="CHEBI:49883"/>
        <note>4Fe-4S-S-AdoMet</note>
    </ligand>
</feature>
<keyword evidence="8 9" id="KW-0456">Lyase</keyword>
<evidence type="ECO:0000256" key="8">
    <source>
        <dbReference type="ARBA" id="ARBA00023239"/>
    </source>
</evidence>
<dbReference type="PANTHER" id="PTHR42836">
    <property type="entry name" value="7-CARBOXY-7-DEAZAGUANINE SYNTHASE"/>
    <property type="match status" value="1"/>
</dbReference>
<comment type="cofactor">
    <cofactor evidence="9">
        <name>S-adenosyl-L-methionine</name>
        <dbReference type="ChEBI" id="CHEBI:59789"/>
    </cofactor>
    <text evidence="9">Binds 1 S-adenosyl-L-methionine per subunit.</text>
</comment>
<feature type="domain" description="Radical SAM core" evidence="10">
    <location>
        <begin position="20"/>
        <end position="218"/>
    </location>
</feature>
<evidence type="ECO:0000256" key="9">
    <source>
        <dbReference type="HAMAP-Rule" id="MF_00917"/>
    </source>
</evidence>
<comment type="subunit">
    <text evidence="9">Homodimer.</text>
</comment>
<comment type="similarity">
    <text evidence="9">Belongs to the radical SAM superfamily. 7-carboxy-7-deazaguanine synthase family.</text>
</comment>
<dbReference type="PANTHER" id="PTHR42836:SF1">
    <property type="entry name" value="7-CARBOXY-7-DEAZAGUANINE SYNTHASE"/>
    <property type="match status" value="1"/>
</dbReference>
<keyword evidence="5 9" id="KW-0460">Magnesium</keyword>
<dbReference type="NCBIfam" id="TIGR04508">
    <property type="entry name" value="queE_Cx14CxxC"/>
    <property type="match status" value="1"/>
</dbReference>
<evidence type="ECO:0000256" key="2">
    <source>
        <dbReference type="ARBA" id="ARBA00022691"/>
    </source>
</evidence>
<dbReference type="EC" id="4.3.99.3" evidence="9"/>
<sequence>MRTVYSVKEIFYSLQGEGTHAGRSSVFCRFSGCNLWSGREQDRHKAICNFCDTDFVGTDGNGGGKFASADELAIAVRAYWPAESHDVPYVICTGGEPLLQLDEVLVAAFHRQGFEVAIETNGTLPAPEGIDWICVSPKGSSEIVLTTGDELKLVYPQPDARPERFNNLNFSRFYLQPMAQPGSTDLIATTSTTEALDYCLKNPQWRLSLQMHKYLGIE</sequence>
<keyword evidence="12" id="KW-1185">Reference proteome</keyword>
<feature type="binding site" evidence="9">
    <location>
        <position position="53"/>
    </location>
    <ligand>
        <name>Mg(2+)</name>
        <dbReference type="ChEBI" id="CHEBI:18420"/>
    </ligand>
</feature>
<feature type="binding site" evidence="9">
    <location>
        <position position="33"/>
    </location>
    <ligand>
        <name>[4Fe-4S] cluster</name>
        <dbReference type="ChEBI" id="CHEBI:49883"/>
        <note>4Fe-4S-S-AdoMet</note>
    </ligand>
</feature>
<dbReference type="PIRSF" id="PIRSF000370">
    <property type="entry name" value="QueE"/>
    <property type="match status" value="1"/>
</dbReference>
<comment type="pathway">
    <text evidence="9">Purine metabolism; 7-cyano-7-deazaguanine biosynthesis.</text>
</comment>
<dbReference type="InterPro" id="IPR007197">
    <property type="entry name" value="rSAM"/>
</dbReference>
<name>A0ABQ1K228_9GAMM</name>
<comment type="function">
    <text evidence="9">Catalyzes the complex heterocyclic radical-mediated conversion of 6-carboxy-5,6,7,8-tetrahydropterin (CPH4) to 7-carboxy-7-deazaguanine (CDG), a step common to the biosynthetic pathways of all 7-deazapurine-containing compounds.</text>
</comment>
<dbReference type="PROSITE" id="PS51918">
    <property type="entry name" value="RADICAL_SAM"/>
    <property type="match status" value="1"/>
</dbReference>
<comment type="catalytic activity">
    <reaction evidence="9">
        <text>6-carboxy-5,6,7,8-tetrahydropterin + H(+) = 7-carboxy-7-carbaguanine + NH4(+)</text>
        <dbReference type="Rhea" id="RHEA:27974"/>
        <dbReference type="ChEBI" id="CHEBI:15378"/>
        <dbReference type="ChEBI" id="CHEBI:28938"/>
        <dbReference type="ChEBI" id="CHEBI:61032"/>
        <dbReference type="ChEBI" id="CHEBI:61036"/>
        <dbReference type="EC" id="4.3.99.3"/>
    </reaction>
</comment>
<keyword evidence="6 9" id="KW-0408">Iron</keyword>
<feature type="binding site" evidence="9">
    <location>
        <position position="29"/>
    </location>
    <ligand>
        <name>substrate</name>
    </ligand>
</feature>
<dbReference type="InterPro" id="IPR030977">
    <property type="entry name" value="QueE_Cx14CxxC"/>
</dbReference>
<evidence type="ECO:0000256" key="7">
    <source>
        <dbReference type="ARBA" id="ARBA00023014"/>
    </source>
</evidence>
<evidence type="ECO:0000256" key="1">
    <source>
        <dbReference type="ARBA" id="ARBA00022485"/>
    </source>
</evidence>
<dbReference type="SFLD" id="SFLDS00029">
    <property type="entry name" value="Radical_SAM"/>
    <property type="match status" value="1"/>
</dbReference>
<evidence type="ECO:0000256" key="5">
    <source>
        <dbReference type="ARBA" id="ARBA00022842"/>
    </source>
</evidence>
<feature type="binding site" evidence="9">
    <location>
        <position position="95"/>
    </location>
    <ligand>
        <name>S-adenosyl-L-methionine</name>
        <dbReference type="ChEBI" id="CHEBI:59789"/>
    </ligand>
</feature>
<keyword evidence="4 9" id="KW-0671">Queuosine biosynthesis</keyword>
<evidence type="ECO:0000313" key="12">
    <source>
        <dbReference type="Proteomes" id="UP000629025"/>
    </source>
</evidence>
<dbReference type="SFLD" id="SFLDF00376">
    <property type="entry name" value="7-carboxy-7-deazaguanine_synth"/>
    <property type="match status" value="1"/>
</dbReference>
<proteinExistence type="inferred from homology"/>
<comment type="cofactor">
    <cofactor evidence="9">
        <name>Mg(2+)</name>
        <dbReference type="ChEBI" id="CHEBI:18420"/>
    </cofactor>
</comment>
<comment type="caution">
    <text evidence="11">The sequence shown here is derived from an EMBL/GenBank/DDBJ whole genome shotgun (WGS) entry which is preliminary data.</text>
</comment>
<evidence type="ECO:0000256" key="6">
    <source>
        <dbReference type="ARBA" id="ARBA00023004"/>
    </source>
</evidence>
<organism evidence="11 12">
    <name type="scientific">Marinobacterium zhoushanense</name>
    <dbReference type="NCBI Taxonomy" id="1679163"/>
    <lineage>
        <taxon>Bacteria</taxon>
        <taxon>Pseudomonadati</taxon>
        <taxon>Pseudomonadota</taxon>
        <taxon>Gammaproteobacteria</taxon>
        <taxon>Oceanospirillales</taxon>
        <taxon>Oceanospirillaceae</taxon>
        <taxon>Marinobacterium</taxon>
    </lineage>
</organism>
<dbReference type="Gene3D" id="3.20.20.70">
    <property type="entry name" value="Aldolase class I"/>
    <property type="match status" value="1"/>
</dbReference>
<feature type="binding site" evidence="9">
    <location>
        <begin position="50"/>
        <end position="52"/>
    </location>
    <ligand>
        <name>S-adenosyl-L-methionine</name>
        <dbReference type="ChEBI" id="CHEBI:59789"/>
    </ligand>
</feature>
<reference evidence="12" key="1">
    <citation type="journal article" date="2019" name="Int. J. Syst. Evol. Microbiol.">
        <title>The Global Catalogue of Microorganisms (GCM) 10K type strain sequencing project: providing services to taxonomists for standard genome sequencing and annotation.</title>
        <authorList>
            <consortium name="The Broad Institute Genomics Platform"/>
            <consortium name="The Broad Institute Genome Sequencing Center for Infectious Disease"/>
            <person name="Wu L."/>
            <person name="Ma J."/>
        </authorList>
    </citation>
    <scope>NUCLEOTIDE SEQUENCE [LARGE SCALE GENOMIC DNA]</scope>
    <source>
        <strain evidence="12">CGMCC 1.15341</strain>
    </source>
</reference>
<feature type="binding site" evidence="9">
    <location>
        <position position="93"/>
    </location>
    <ligand>
        <name>substrate</name>
    </ligand>
</feature>
<protein>
    <recommendedName>
        <fullName evidence="9">7-carboxy-7-deazaguanine synthase</fullName>
        <shortName evidence="9">CDG synthase</shortName>
        <ecNumber evidence="9">4.3.99.3</ecNumber>
    </recommendedName>
    <alternativeName>
        <fullName evidence="9">Queuosine biosynthesis protein QueE</fullName>
    </alternativeName>
</protein>
<dbReference type="Proteomes" id="UP000629025">
    <property type="component" value="Unassembled WGS sequence"/>
</dbReference>
<feature type="binding site" evidence="9">
    <location>
        <begin position="14"/>
        <end position="16"/>
    </location>
    <ligand>
        <name>substrate</name>
    </ligand>
</feature>
<dbReference type="InterPro" id="IPR058240">
    <property type="entry name" value="rSAM_sf"/>
</dbReference>
<comment type="cofactor">
    <cofactor evidence="9">
        <name>[4Fe-4S] cluster</name>
        <dbReference type="ChEBI" id="CHEBI:49883"/>
    </cofactor>
    <text evidence="9">Binds 1 [4Fe-4S] cluster. The cluster is coordinated with 3 cysteines and an exchangeable S-adenosyl-L-methionine.</text>
</comment>
<dbReference type="Pfam" id="PF04055">
    <property type="entry name" value="Radical_SAM"/>
    <property type="match status" value="1"/>
</dbReference>
<evidence type="ECO:0000256" key="3">
    <source>
        <dbReference type="ARBA" id="ARBA00022723"/>
    </source>
</evidence>
<accession>A0ABQ1K228</accession>
<gene>
    <name evidence="9 11" type="primary">queE</name>
    <name evidence="11" type="ORF">GCM10011352_04750</name>
</gene>
<keyword evidence="3 9" id="KW-0479">Metal-binding</keyword>
<dbReference type="InterPro" id="IPR024924">
    <property type="entry name" value="7-CO-7-deazaguanine_synth-like"/>
</dbReference>
<dbReference type="CDD" id="cd01335">
    <property type="entry name" value="Radical_SAM"/>
    <property type="match status" value="1"/>
</dbReference>
<keyword evidence="7 9" id="KW-0411">Iron-sulfur</keyword>
<feature type="binding site" evidence="9">
    <location>
        <position position="48"/>
    </location>
    <ligand>
        <name>[4Fe-4S] cluster</name>
        <dbReference type="ChEBI" id="CHEBI:49883"/>
        <note>4Fe-4S-S-AdoMet</note>
    </ligand>
</feature>
<keyword evidence="1 9" id="KW-0004">4Fe-4S</keyword>
<dbReference type="SUPFAM" id="SSF102114">
    <property type="entry name" value="Radical SAM enzymes"/>
    <property type="match status" value="1"/>
</dbReference>
<dbReference type="EMBL" id="BMIJ01000001">
    <property type="protein sequence ID" value="GGB82002.1"/>
    <property type="molecule type" value="Genomic_DNA"/>
</dbReference>
<dbReference type="InterPro" id="IPR013785">
    <property type="entry name" value="Aldolase_TIM"/>
</dbReference>
<evidence type="ECO:0000259" key="10">
    <source>
        <dbReference type="PROSITE" id="PS51918"/>
    </source>
</evidence>
<evidence type="ECO:0000256" key="4">
    <source>
        <dbReference type="ARBA" id="ARBA00022785"/>
    </source>
</evidence>
<feature type="binding site" evidence="9">
    <location>
        <begin position="136"/>
        <end position="138"/>
    </location>
    <ligand>
        <name>S-adenosyl-L-methionine</name>
        <dbReference type="ChEBI" id="CHEBI:59789"/>
    </ligand>
</feature>
<dbReference type="HAMAP" id="MF_00917">
    <property type="entry name" value="QueE"/>
    <property type="match status" value="1"/>
</dbReference>
<comment type="caution">
    <text evidence="9">Lacks conserved residue(s) required for the propagation of feature annotation.</text>
</comment>
<evidence type="ECO:0000313" key="11">
    <source>
        <dbReference type="EMBL" id="GGB82002.1"/>
    </source>
</evidence>